<dbReference type="Gene3D" id="3.30.710.10">
    <property type="entry name" value="Potassium Channel Kv1.1, Chain A"/>
    <property type="match status" value="1"/>
</dbReference>
<dbReference type="PANTHER" id="PTHR46306:SF1">
    <property type="entry name" value="BTB_POZ DOMAIN-CONTAINING PROTEIN 9"/>
    <property type="match status" value="1"/>
</dbReference>
<dbReference type="SMART" id="SM00225">
    <property type="entry name" value="BTB"/>
    <property type="match status" value="1"/>
</dbReference>
<dbReference type="Pfam" id="PF00651">
    <property type="entry name" value="BTB"/>
    <property type="match status" value="1"/>
</dbReference>
<dbReference type="GO" id="GO:0008344">
    <property type="term" value="P:adult locomotory behavior"/>
    <property type="evidence" value="ECO:0007669"/>
    <property type="project" value="TreeGrafter"/>
</dbReference>
<dbReference type="WBParaSite" id="Pan_g15892.t1">
    <property type="protein sequence ID" value="Pan_g15892.t1"/>
    <property type="gene ID" value="Pan_g15892"/>
</dbReference>
<dbReference type="InterPro" id="IPR008979">
    <property type="entry name" value="Galactose-bd-like_sf"/>
</dbReference>
<reference evidence="2" key="1">
    <citation type="journal article" date="2013" name="Genetics">
        <title>The draft genome and transcriptome of Panagrellus redivivus are shaped by the harsh demands of a free-living lifestyle.</title>
        <authorList>
            <person name="Srinivasan J."/>
            <person name="Dillman A.R."/>
            <person name="Macchietto M.G."/>
            <person name="Heikkinen L."/>
            <person name="Lakso M."/>
            <person name="Fracchia K.M."/>
            <person name="Antoshechkin I."/>
            <person name="Mortazavi A."/>
            <person name="Wong G."/>
            <person name="Sternberg P.W."/>
        </authorList>
    </citation>
    <scope>NUCLEOTIDE SEQUENCE [LARGE SCALE GENOMIC DNA]</scope>
    <source>
        <strain evidence="2">MT8872</strain>
    </source>
</reference>
<dbReference type="Proteomes" id="UP000492821">
    <property type="component" value="Unassembled WGS sequence"/>
</dbReference>
<dbReference type="GO" id="GO:0050804">
    <property type="term" value="P:modulation of chemical synaptic transmission"/>
    <property type="evidence" value="ECO:0007669"/>
    <property type="project" value="TreeGrafter"/>
</dbReference>
<proteinExistence type="predicted"/>
<protein>
    <submittedName>
        <fullName evidence="3">BTB domain-containing protein</fullName>
    </submittedName>
</protein>
<dbReference type="InterPro" id="IPR000210">
    <property type="entry name" value="BTB/POZ_dom"/>
</dbReference>
<dbReference type="GO" id="GO:0048512">
    <property type="term" value="P:circadian behavior"/>
    <property type="evidence" value="ECO:0007669"/>
    <property type="project" value="TreeGrafter"/>
</dbReference>
<dbReference type="PROSITE" id="PS50097">
    <property type="entry name" value="BTB"/>
    <property type="match status" value="1"/>
</dbReference>
<dbReference type="InterPro" id="IPR000421">
    <property type="entry name" value="FA58C"/>
</dbReference>
<dbReference type="SUPFAM" id="SSF54695">
    <property type="entry name" value="POZ domain"/>
    <property type="match status" value="1"/>
</dbReference>
<evidence type="ECO:0000313" key="2">
    <source>
        <dbReference type="Proteomes" id="UP000492821"/>
    </source>
</evidence>
<reference evidence="3" key="2">
    <citation type="submission" date="2020-10" db="UniProtKB">
        <authorList>
            <consortium name="WormBaseParasite"/>
        </authorList>
    </citation>
    <scope>IDENTIFICATION</scope>
</reference>
<sequence length="522" mass="59517">MTTATNSLVKHIAKLYLNEEFSDVTIIVGDIQISAHRVILAQRSEYFKTMLKCGLSESTTNRIELHETPFNAFKLVLEWMYTDSIDISTYDNALDVLRLAHMYQIPELVNEAAYYFESNCTDENVYSILNEAVLLSLDELANFAIQYLNNIGHLNLNCGFDNLSKDALIMVLKNLCFVPGVEIVCAVLDWMKANPSESDDFPDVLKHLDVRDITLAELEAVPSDALEIVMDVLRQRRKEKLFPSYQLPNTNVALPEHGVRVITGDTKSFFKKDGRVLKHKIGELGIHIDLGHQFKLNSIEMHLVDDHNEAYSYWIDVSLDNQNWIRVIDHSEAICRSFQELHFKSYHAQFIRIFGTASTTDVFQISKFEALYTTEPFETDSETTLLVPEYNVALIENNAIIVQGQSEPPNALINGESYGYTWNDGFTWNPLGEGIIIQLPQPYMIDSMTLLLFDKDERVYSYNIEVSVDRVNWTQVISEENVSGKRNIKFDRQPVVFVKLTGTNNSVGTTLDCVHFECFAEG</sequence>
<feature type="domain" description="BTB" evidence="1">
    <location>
        <begin position="22"/>
        <end position="89"/>
    </location>
</feature>
<evidence type="ECO:0000259" key="1">
    <source>
        <dbReference type="PROSITE" id="PS50097"/>
    </source>
</evidence>
<dbReference type="InterPro" id="IPR052407">
    <property type="entry name" value="BTB_POZ_domain_cont_9"/>
</dbReference>
<dbReference type="SUPFAM" id="SSF49785">
    <property type="entry name" value="Galactose-binding domain-like"/>
    <property type="match status" value="2"/>
</dbReference>
<dbReference type="Pfam" id="PF00754">
    <property type="entry name" value="F5_F8_type_C"/>
    <property type="match status" value="1"/>
</dbReference>
<dbReference type="GO" id="GO:0005737">
    <property type="term" value="C:cytoplasm"/>
    <property type="evidence" value="ECO:0007669"/>
    <property type="project" value="TreeGrafter"/>
</dbReference>
<dbReference type="InterPro" id="IPR011333">
    <property type="entry name" value="SKP1/BTB/POZ_sf"/>
</dbReference>
<keyword evidence="2" id="KW-1185">Reference proteome</keyword>
<dbReference type="PANTHER" id="PTHR46306">
    <property type="entry name" value="BTB/POZ DOMAIN-CONTAINING PROTEIN 9"/>
    <property type="match status" value="1"/>
</dbReference>
<dbReference type="Gene3D" id="2.60.120.260">
    <property type="entry name" value="Galactose-binding domain-like"/>
    <property type="match status" value="2"/>
</dbReference>
<accession>A0A7E4V3V1</accession>
<evidence type="ECO:0000313" key="3">
    <source>
        <dbReference type="WBParaSite" id="Pan_g15892.t1"/>
    </source>
</evidence>
<name>A0A7E4V3V1_PANRE</name>
<dbReference type="AlphaFoldDB" id="A0A7E4V3V1"/>
<organism evidence="2 3">
    <name type="scientific">Panagrellus redivivus</name>
    <name type="common">Microworm</name>
    <dbReference type="NCBI Taxonomy" id="6233"/>
    <lineage>
        <taxon>Eukaryota</taxon>
        <taxon>Metazoa</taxon>
        <taxon>Ecdysozoa</taxon>
        <taxon>Nematoda</taxon>
        <taxon>Chromadorea</taxon>
        <taxon>Rhabditida</taxon>
        <taxon>Tylenchina</taxon>
        <taxon>Panagrolaimomorpha</taxon>
        <taxon>Panagrolaimoidea</taxon>
        <taxon>Panagrolaimidae</taxon>
        <taxon>Panagrellus</taxon>
    </lineage>
</organism>